<evidence type="ECO:0000313" key="1">
    <source>
        <dbReference type="EMBL" id="BBF69737.1"/>
    </source>
</evidence>
<dbReference type="Proteomes" id="UP001059971">
    <property type="component" value="Chromosome 1"/>
</dbReference>
<organism evidence="1 2">
    <name type="scientific">Sphingomonas bisphenolicum</name>
    <dbReference type="NCBI Taxonomy" id="296544"/>
    <lineage>
        <taxon>Bacteria</taxon>
        <taxon>Pseudomonadati</taxon>
        <taxon>Pseudomonadota</taxon>
        <taxon>Alphaproteobacteria</taxon>
        <taxon>Sphingomonadales</taxon>
        <taxon>Sphingomonadaceae</taxon>
        <taxon>Sphingomonas</taxon>
    </lineage>
</organism>
<name>A0ABN5WK79_9SPHN</name>
<evidence type="ECO:0008006" key="3">
    <source>
        <dbReference type="Google" id="ProtNLM"/>
    </source>
</evidence>
<reference evidence="1" key="1">
    <citation type="submission" date="2018-07" db="EMBL/GenBank/DDBJ databases">
        <title>Complete genome sequence of Sphingomonas bisphenolicum strain AO1, a bisphenol A degradative bacterium isolated from Japanese farm field.</title>
        <authorList>
            <person name="Murakami M."/>
            <person name="Koh M."/>
            <person name="Koba S."/>
            <person name="Matsumura Y."/>
        </authorList>
    </citation>
    <scope>NUCLEOTIDE SEQUENCE</scope>
    <source>
        <strain evidence="1">AO1</strain>
    </source>
</reference>
<dbReference type="EMBL" id="AP018817">
    <property type="protein sequence ID" value="BBF69737.1"/>
    <property type="molecule type" value="Genomic_DNA"/>
</dbReference>
<dbReference type="Gene3D" id="1.10.357.10">
    <property type="entry name" value="Tetracycline Repressor, domain 2"/>
    <property type="match status" value="1"/>
</dbReference>
<accession>A0ABN5WK79</accession>
<protein>
    <recommendedName>
        <fullName evidence="3">HTH tetR-type domain-containing protein</fullName>
    </recommendedName>
</protein>
<gene>
    <name evidence="1" type="ORF">SBA_ch1_19370</name>
</gene>
<keyword evidence="2" id="KW-1185">Reference proteome</keyword>
<proteinExistence type="predicted"/>
<evidence type="ECO:0000313" key="2">
    <source>
        <dbReference type="Proteomes" id="UP001059971"/>
    </source>
</evidence>
<sequence length="190" mass="21267">MARRGVGSVSAREVAKHAEMKNNFSVSYHFGSMDGLIRNILRDRVIGLEGSRQELIDAGIANGEFSLRFWLECLLHPQLQARDNDGYHAYASILCQYLPHYYPKGFPWQEDGNGDLTPAFNRIVKGLRSCVPDLPSDIFDRRLTNASLLYLNVLVGLSGEPSLDATGSEHYLIKDAIRQSIAVLTAEWID</sequence>